<sequence length="282" mass="29940">MTRDRPFLVLVVAAAATYPALSLGWCVAALLGTERSAWEMWLAGHPGALAAPVLVLAAAVSVGGAGRVLVRGWWRTRRFRRWAERHRTRPCTTVSAVLTGFPARDRVRVVATDAPLAVTVGAWRPVIVVGDALARELGTVELRAVLAHEHAHVRRRDPLRSLLALVLAAHLWFLPAAAELRGRAWRAQELAADRAAVRRSGRAALAAALLRVTAQVPGAAVSAPFATAELLAARVAQLESGVPPRPAAVSRRCGALTVAGACAFVVAVAGAWTLMVLTCPCW</sequence>
<dbReference type="InterPro" id="IPR052173">
    <property type="entry name" value="Beta-lactam_resp_regulator"/>
</dbReference>
<dbReference type="PANTHER" id="PTHR34978">
    <property type="entry name" value="POSSIBLE SENSOR-TRANSDUCER PROTEIN BLAR"/>
    <property type="match status" value="1"/>
</dbReference>
<dbReference type="Gene3D" id="3.30.2010.10">
    <property type="entry name" value="Metalloproteases ('zincins'), catalytic domain"/>
    <property type="match status" value="1"/>
</dbReference>
<dbReference type="Pfam" id="PF05569">
    <property type="entry name" value="Peptidase_M56"/>
    <property type="match status" value="1"/>
</dbReference>
<evidence type="ECO:0000313" key="4">
    <source>
        <dbReference type="Proteomes" id="UP000238362"/>
    </source>
</evidence>
<name>A0A2T0LKP2_9PSEU</name>
<comment type="caution">
    <text evidence="3">The sequence shown here is derived from an EMBL/GenBank/DDBJ whole genome shotgun (WGS) entry which is preliminary data.</text>
</comment>
<dbReference type="Proteomes" id="UP000238362">
    <property type="component" value="Unassembled WGS sequence"/>
</dbReference>
<dbReference type="OrthoDB" id="3612718at2"/>
<keyword evidence="1" id="KW-0472">Membrane</keyword>
<feature type="domain" description="Peptidase M56" evidence="2">
    <location>
        <begin position="65"/>
        <end position="218"/>
    </location>
</feature>
<gene>
    <name evidence="3" type="ORF">B0I33_11580</name>
</gene>
<dbReference type="PANTHER" id="PTHR34978:SF3">
    <property type="entry name" value="SLR0241 PROTEIN"/>
    <property type="match status" value="1"/>
</dbReference>
<keyword evidence="1" id="KW-1133">Transmembrane helix</keyword>
<organism evidence="3 4">
    <name type="scientific">Prauserella shujinwangii</name>
    <dbReference type="NCBI Taxonomy" id="1453103"/>
    <lineage>
        <taxon>Bacteria</taxon>
        <taxon>Bacillati</taxon>
        <taxon>Actinomycetota</taxon>
        <taxon>Actinomycetes</taxon>
        <taxon>Pseudonocardiales</taxon>
        <taxon>Pseudonocardiaceae</taxon>
        <taxon>Prauserella</taxon>
    </lineage>
</organism>
<dbReference type="CDD" id="cd07326">
    <property type="entry name" value="M56_BlaR1_MecR1_like"/>
    <property type="match status" value="1"/>
</dbReference>
<accession>A0A2T0LKP2</accession>
<dbReference type="EMBL" id="PVNH01000015">
    <property type="protein sequence ID" value="PRX43462.1"/>
    <property type="molecule type" value="Genomic_DNA"/>
</dbReference>
<protein>
    <submittedName>
        <fullName evidence="3">BlaR1 peptidase M56</fullName>
    </submittedName>
</protein>
<reference evidence="3 4" key="1">
    <citation type="submission" date="2018-03" db="EMBL/GenBank/DDBJ databases">
        <title>Genomic Encyclopedia of Type Strains, Phase III (KMG-III): the genomes of soil and plant-associated and newly described type strains.</title>
        <authorList>
            <person name="Whitman W."/>
        </authorList>
    </citation>
    <scope>NUCLEOTIDE SEQUENCE [LARGE SCALE GENOMIC DNA]</scope>
    <source>
        <strain evidence="3 4">CGMCC 4.7125</strain>
    </source>
</reference>
<dbReference type="AlphaFoldDB" id="A0A2T0LKP2"/>
<proteinExistence type="predicted"/>
<dbReference type="RefSeq" id="WP_106182491.1">
    <property type="nucleotide sequence ID" value="NZ_PVNH01000015.1"/>
</dbReference>
<keyword evidence="1" id="KW-0812">Transmembrane</keyword>
<feature type="transmembrane region" description="Helical" evidence="1">
    <location>
        <begin position="48"/>
        <end position="70"/>
    </location>
</feature>
<evidence type="ECO:0000313" key="3">
    <source>
        <dbReference type="EMBL" id="PRX43462.1"/>
    </source>
</evidence>
<keyword evidence="4" id="KW-1185">Reference proteome</keyword>
<evidence type="ECO:0000256" key="1">
    <source>
        <dbReference type="SAM" id="Phobius"/>
    </source>
</evidence>
<dbReference type="InterPro" id="IPR008756">
    <property type="entry name" value="Peptidase_M56"/>
</dbReference>
<evidence type="ECO:0000259" key="2">
    <source>
        <dbReference type="Pfam" id="PF05569"/>
    </source>
</evidence>
<feature type="transmembrane region" description="Helical" evidence="1">
    <location>
        <begin position="254"/>
        <end position="277"/>
    </location>
</feature>